<keyword evidence="3 7" id="KW-0479">Metal-binding</keyword>
<evidence type="ECO:0000256" key="3">
    <source>
        <dbReference type="ARBA" id="ARBA00022723"/>
    </source>
</evidence>
<dbReference type="PRINTS" id="PR00385">
    <property type="entry name" value="P450"/>
</dbReference>
<comment type="cofactor">
    <cofactor evidence="1 7">
        <name>heme</name>
        <dbReference type="ChEBI" id="CHEBI:30413"/>
    </cofactor>
</comment>
<evidence type="ECO:0000256" key="9">
    <source>
        <dbReference type="SAM" id="Phobius"/>
    </source>
</evidence>
<feature type="transmembrane region" description="Helical" evidence="9">
    <location>
        <begin position="37"/>
        <end position="57"/>
    </location>
</feature>
<dbReference type="InterPro" id="IPR036396">
    <property type="entry name" value="Cyt_P450_sf"/>
</dbReference>
<name>A0A0P1BS68_9BASI</name>
<keyword evidence="9" id="KW-0812">Transmembrane</keyword>
<evidence type="ECO:0000256" key="8">
    <source>
        <dbReference type="RuleBase" id="RU000461"/>
    </source>
</evidence>
<dbReference type="GO" id="GO:0016705">
    <property type="term" value="F:oxidoreductase activity, acting on paired donors, with incorporation or reduction of molecular oxygen"/>
    <property type="evidence" value="ECO:0007669"/>
    <property type="project" value="InterPro"/>
</dbReference>
<proteinExistence type="inferred from homology"/>
<protein>
    <submittedName>
        <fullName evidence="10">Cytochrome P450 CYP3/CYP5/CYP6/CYP9 subfamilies</fullName>
    </submittedName>
</protein>
<dbReference type="InterPro" id="IPR002401">
    <property type="entry name" value="Cyt_P450_E_grp-I"/>
</dbReference>
<dbReference type="OrthoDB" id="6692864at2759"/>
<reference evidence="10 11" key="1">
    <citation type="submission" date="2014-09" db="EMBL/GenBank/DDBJ databases">
        <authorList>
            <person name="Magalhaes I.L.F."/>
            <person name="Oliveira U."/>
            <person name="Santos F.R."/>
            <person name="Vidigal T.H.D.A."/>
            <person name="Brescovit A.D."/>
            <person name="Santos A.J."/>
        </authorList>
    </citation>
    <scope>NUCLEOTIDE SEQUENCE [LARGE SCALE GENOMIC DNA]</scope>
</reference>
<keyword evidence="6 8" id="KW-0503">Monooxygenase</keyword>
<dbReference type="AlphaFoldDB" id="A0A0P1BS68"/>
<evidence type="ECO:0000256" key="4">
    <source>
        <dbReference type="ARBA" id="ARBA00023002"/>
    </source>
</evidence>
<evidence type="ECO:0000256" key="5">
    <source>
        <dbReference type="ARBA" id="ARBA00023004"/>
    </source>
</evidence>
<keyword evidence="9" id="KW-1133">Transmembrane helix</keyword>
<dbReference type="GO" id="GO:0020037">
    <property type="term" value="F:heme binding"/>
    <property type="evidence" value="ECO:0007669"/>
    <property type="project" value="InterPro"/>
</dbReference>
<sequence length="558" mass="62333">MTLLAGLEAQSWQVTTLLPITLAIATWLSAQISEPNALYITLAFVGGNVASFLIYHVQEGLGIFASAFLTSRISATYLFTVFGIIGVYRVHFHRLSKFPGPTFLALSKWSSMSFDLAGSRPVYMQQLHRQYGDVVRIGPRELSINIVGAISAIYATGLQKGPWYECLAITRKEARSLHTLKTMKAHNERRRQWDGAFRSSALKGYETNVQRNAEKAIDALLSKADGKTTQDIGYWLDWLTMDIVTELGVGRSFHMLDTANTAKEIELIQESLAVLMPMGNVAGYIRDILAYLPSPTAAIESWCRETVRQRIRDGPALVEQDIFSYILGERQAQRDRIDLDELTAEAFLLLGAGSDTAGNAMGLVIFNLITTDSGRCWQTLRKELDTAFPQRDISASDVGSYETQRHLSYLTACIDESLRLYPSVPSGLQRVTSPAGLKLPDGSIIPPGVVISTPTYTMQRDPRNFTDPELYRPERWIEQDKTGDVFTAAAFTAFGAGPTQCIGKQLAYMEMRLFLARFVQSFDVNLAPHIDPDTFRNNIKDRFVIFKDPLQLILSKRK</sequence>
<dbReference type="GO" id="GO:0005506">
    <property type="term" value="F:iron ion binding"/>
    <property type="evidence" value="ECO:0007669"/>
    <property type="project" value="InterPro"/>
</dbReference>
<keyword evidence="7 8" id="KW-0349">Heme</keyword>
<organism evidence="10 11">
    <name type="scientific">Ceraceosorus bombacis</name>
    <dbReference type="NCBI Taxonomy" id="401625"/>
    <lineage>
        <taxon>Eukaryota</taxon>
        <taxon>Fungi</taxon>
        <taxon>Dikarya</taxon>
        <taxon>Basidiomycota</taxon>
        <taxon>Ustilaginomycotina</taxon>
        <taxon>Exobasidiomycetes</taxon>
        <taxon>Ceraceosorales</taxon>
        <taxon>Ceraceosoraceae</taxon>
        <taxon>Ceraceosorus</taxon>
    </lineage>
</organism>
<dbReference type="STRING" id="401625.A0A0P1BS68"/>
<keyword evidence="4 8" id="KW-0560">Oxidoreductase</keyword>
<dbReference type="PANTHER" id="PTHR24305:SF187">
    <property type="entry name" value="P450, PUTATIVE (EUROFUNG)-RELATED"/>
    <property type="match status" value="1"/>
</dbReference>
<keyword evidence="5 7" id="KW-0408">Iron</keyword>
<evidence type="ECO:0000313" key="10">
    <source>
        <dbReference type="EMBL" id="CEH18787.1"/>
    </source>
</evidence>
<dbReference type="PRINTS" id="PR00463">
    <property type="entry name" value="EP450I"/>
</dbReference>
<dbReference type="PANTHER" id="PTHR24305">
    <property type="entry name" value="CYTOCHROME P450"/>
    <property type="match status" value="1"/>
</dbReference>
<dbReference type="Pfam" id="PF00067">
    <property type="entry name" value="p450"/>
    <property type="match status" value="1"/>
</dbReference>
<comment type="similarity">
    <text evidence="2 8">Belongs to the cytochrome P450 family.</text>
</comment>
<dbReference type="Gene3D" id="1.10.630.10">
    <property type="entry name" value="Cytochrome P450"/>
    <property type="match status" value="1"/>
</dbReference>
<feature type="transmembrane region" description="Helical" evidence="9">
    <location>
        <begin position="63"/>
        <end position="88"/>
    </location>
</feature>
<dbReference type="InterPro" id="IPR001128">
    <property type="entry name" value="Cyt_P450"/>
</dbReference>
<keyword evidence="9" id="KW-0472">Membrane</keyword>
<dbReference type="Proteomes" id="UP000054845">
    <property type="component" value="Unassembled WGS sequence"/>
</dbReference>
<evidence type="ECO:0000256" key="1">
    <source>
        <dbReference type="ARBA" id="ARBA00001971"/>
    </source>
</evidence>
<evidence type="ECO:0000256" key="7">
    <source>
        <dbReference type="PIRSR" id="PIRSR602401-1"/>
    </source>
</evidence>
<feature type="binding site" description="axial binding residue" evidence="7">
    <location>
        <position position="501"/>
    </location>
    <ligand>
        <name>heme</name>
        <dbReference type="ChEBI" id="CHEBI:30413"/>
    </ligand>
    <ligandPart>
        <name>Fe</name>
        <dbReference type="ChEBI" id="CHEBI:18248"/>
    </ligandPart>
</feature>
<dbReference type="GO" id="GO:0004497">
    <property type="term" value="F:monooxygenase activity"/>
    <property type="evidence" value="ECO:0007669"/>
    <property type="project" value="UniProtKB-KW"/>
</dbReference>
<dbReference type="PROSITE" id="PS00086">
    <property type="entry name" value="CYTOCHROME_P450"/>
    <property type="match status" value="1"/>
</dbReference>
<accession>A0A0P1BS68</accession>
<keyword evidence="11" id="KW-1185">Reference proteome</keyword>
<evidence type="ECO:0000256" key="6">
    <source>
        <dbReference type="ARBA" id="ARBA00023033"/>
    </source>
</evidence>
<dbReference type="InterPro" id="IPR050121">
    <property type="entry name" value="Cytochrome_P450_monoxygenase"/>
</dbReference>
<evidence type="ECO:0000313" key="11">
    <source>
        <dbReference type="Proteomes" id="UP000054845"/>
    </source>
</evidence>
<dbReference type="SUPFAM" id="SSF48264">
    <property type="entry name" value="Cytochrome P450"/>
    <property type="match status" value="1"/>
</dbReference>
<evidence type="ECO:0000256" key="2">
    <source>
        <dbReference type="ARBA" id="ARBA00010617"/>
    </source>
</evidence>
<dbReference type="InterPro" id="IPR017972">
    <property type="entry name" value="Cyt_P450_CS"/>
</dbReference>
<dbReference type="EMBL" id="CCYA01000276">
    <property type="protein sequence ID" value="CEH18787.1"/>
    <property type="molecule type" value="Genomic_DNA"/>
</dbReference>